<gene>
    <name evidence="3" type="ORF">Cni_G00710</name>
</gene>
<dbReference type="EMBL" id="CP136890">
    <property type="protein sequence ID" value="WOK92019.1"/>
    <property type="molecule type" value="Genomic_DNA"/>
</dbReference>
<evidence type="ECO:0000313" key="4">
    <source>
        <dbReference type="Proteomes" id="UP001327560"/>
    </source>
</evidence>
<dbReference type="PANTHER" id="PTHR46932">
    <property type="entry name" value="HEAVY METAL-ASSOCIATED ISOPRENYLATED PLANT PROTEIN 47"/>
    <property type="match status" value="1"/>
</dbReference>
<organism evidence="3 4">
    <name type="scientific">Canna indica</name>
    <name type="common">Indian-shot</name>
    <dbReference type="NCBI Taxonomy" id="4628"/>
    <lineage>
        <taxon>Eukaryota</taxon>
        <taxon>Viridiplantae</taxon>
        <taxon>Streptophyta</taxon>
        <taxon>Embryophyta</taxon>
        <taxon>Tracheophyta</taxon>
        <taxon>Spermatophyta</taxon>
        <taxon>Magnoliopsida</taxon>
        <taxon>Liliopsida</taxon>
        <taxon>Zingiberales</taxon>
        <taxon>Cannaceae</taxon>
        <taxon>Canna</taxon>
    </lineage>
</organism>
<dbReference type="InterPro" id="IPR006121">
    <property type="entry name" value="HMA_dom"/>
</dbReference>
<keyword evidence="4" id="KW-1185">Reference proteome</keyword>
<sequence>MKQEITIKVQMNCDKCRTKAMKLVASAGRVDSVALAGDSRDQLVVVGDGVDAVYLTCILRKKLKYADIVKLEEGKKKEEQKKKKEEEEKKKALEWYCYPNYPHPYPHVIHYDDYYCNSNPNNCSIM</sequence>
<accession>A0AAQ3Q002</accession>
<dbReference type="PANTHER" id="PTHR46932:SF12">
    <property type="entry name" value="HEAVY METAL-ASSOCIATED ISOPRENYLATED PLANT PROTEIN 47"/>
    <property type="match status" value="1"/>
</dbReference>
<dbReference type="AlphaFoldDB" id="A0AAQ3Q002"/>
<dbReference type="PROSITE" id="PS50846">
    <property type="entry name" value="HMA_2"/>
    <property type="match status" value="1"/>
</dbReference>
<feature type="domain" description="HMA" evidence="2">
    <location>
        <begin position="2"/>
        <end position="71"/>
    </location>
</feature>
<evidence type="ECO:0000259" key="2">
    <source>
        <dbReference type="PROSITE" id="PS50846"/>
    </source>
</evidence>
<feature type="coiled-coil region" evidence="1">
    <location>
        <begin position="68"/>
        <end position="96"/>
    </location>
</feature>
<protein>
    <recommendedName>
        <fullName evidence="2">HMA domain-containing protein</fullName>
    </recommendedName>
</protein>
<evidence type="ECO:0000313" key="3">
    <source>
        <dbReference type="EMBL" id="WOK92019.1"/>
    </source>
</evidence>
<proteinExistence type="predicted"/>
<name>A0AAQ3Q002_9LILI</name>
<reference evidence="3 4" key="1">
    <citation type="submission" date="2023-10" db="EMBL/GenBank/DDBJ databases">
        <title>Chromosome-scale genome assembly provides insights into flower coloration mechanisms of Canna indica.</title>
        <authorList>
            <person name="Li C."/>
        </authorList>
    </citation>
    <scope>NUCLEOTIDE SEQUENCE [LARGE SCALE GENOMIC DNA]</scope>
    <source>
        <tissue evidence="3">Flower</tissue>
    </source>
</reference>
<dbReference type="GO" id="GO:0046872">
    <property type="term" value="F:metal ion binding"/>
    <property type="evidence" value="ECO:0007669"/>
    <property type="project" value="InterPro"/>
</dbReference>
<dbReference type="Gene3D" id="3.30.70.100">
    <property type="match status" value="1"/>
</dbReference>
<evidence type="ECO:0000256" key="1">
    <source>
        <dbReference type="SAM" id="Coils"/>
    </source>
</evidence>
<keyword evidence="1" id="KW-0175">Coiled coil</keyword>
<dbReference type="InterPro" id="IPR042885">
    <property type="entry name" value="HIPP47/16"/>
</dbReference>
<dbReference type="Proteomes" id="UP001327560">
    <property type="component" value="Chromosome 1"/>
</dbReference>